<dbReference type="EMBL" id="BOPG01000049">
    <property type="protein sequence ID" value="GIJ60055.1"/>
    <property type="molecule type" value="Genomic_DNA"/>
</dbReference>
<keyword evidence="2" id="KW-1185">Reference proteome</keyword>
<evidence type="ECO:0000313" key="2">
    <source>
        <dbReference type="Proteomes" id="UP000612585"/>
    </source>
</evidence>
<comment type="caution">
    <text evidence="1">The sequence shown here is derived from an EMBL/GenBank/DDBJ whole genome shotgun (WGS) entry which is preliminary data.</text>
</comment>
<proteinExistence type="predicted"/>
<reference evidence="1" key="1">
    <citation type="submission" date="2021-01" db="EMBL/GenBank/DDBJ databases">
        <title>Whole genome shotgun sequence of Virgisporangium aurantiacum NBRC 16421.</title>
        <authorList>
            <person name="Komaki H."/>
            <person name="Tamura T."/>
        </authorList>
    </citation>
    <scope>NUCLEOTIDE SEQUENCE</scope>
    <source>
        <strain evidence="1">NBRC 16421</strain>
    </source>
</reference>
<organism evidence="1 2">
    <name type="scientific">Virgisporangium aurantiacum</name>
    <dbReference type="NCBI Taxonomy" id="175570"/>
    <lineage>
        <taxon>Bacteria</taxon>
        <taxon>Bacillati</taxon>
        <taxon>Actinomycetota</taxon>
        <taxon>Actinomycetes</taxon>
        <taxon>Micromonosporales</taxon>
        <taxon>Micromonosporaceae</taxon>
        <taxon>Virgisporangium</taxon>
    </lineage>
</organism>
<sequence>MPPASPMLRGAHACWRLPPVVYVNTLIVQGVPFDDESGHLVAVDRTLWRRYGTT</sequence>
<accession>A0A8J4E2N8</accession>
<evidence type="ECO:0000313" key="1">
    <source>
        <dbReference type="EMBL" id="GIJ60055.1"/>
    </source>
</evidence>
<gene>
    <name evidence="1" type="ORF">Vau01_075710</name>
</gene>
<dbReference type="AlphaFoldDB" id="A0A8J4E2N8"/>
<dbReference type="Proteomes" id="UP000612585">
    <property type="component" value="Unassembled WGS sequence"/>
</dbReference>
<protein>
    <submittedName>
        <fullName evidence="1">Uncharacterized protein</fullName>
    </submittedName>
</protein>
<name>A0A8J4E2N8_9ACTN</name>